<gene>
    <name evidence="2" type="ORF">LCGC14_1000480</name>
</gene>
<evidence type="ECO:0000313" key="2">
    <source>
        <dbReference type="EMBL" id="KKN14009.1"/>
    </source>
</evidence>
<dbReference type="AlphaFoldDB" id="A0A0F9N7Y8"/>
<protein>
    <recommendedName>
        <fullName evidence="1">Wadjet protein JetD C-terminal domain-containing protein</fullName>
    </recommendedName>
</protein>
<proteinExistence type="predicted"/>
<sequence>MRIIENRILEFLDKLHELSGNKVIVPKEKVIIAFERVYSELYYSDENYFPQLLDILNNLEKSSMIELPKTEENWDHNTLPQLPYWIKVKRSKRKSPPTPWKEFPWRKELLWASKLKNVRIMTFEILKNLNEYFKNHEKDDIQMPIKERSIQIFGEEKVLDRIVQRKWFKENLSLEILNCYKTHEPFPSKTFLGAKKDKVIIIENRDTFDSFCKVNASFESPYYKHIIYGSGERIKDTILWINNLDPKIKLIEYFGDIDINGFAIPAKVNEILKENQSSVVIEMATCFYTALVSLIKEKNPQIGLNPTKNYEFLTFLPEEYSKFIRILFEKNERIAQELLNITEIIKIFENQLFKIS</sequence>
<organism evidence="2">
    <name type="scientific">marine sediment metagenome</name>
    <dbReference type="NCBI Taxonomy" id="412755"/>
    <lineage>
        <taxon>unclassified sequences</taxon>
        <taxon>metagenomes</taxon>
        <taxon>ecological metagenomes</taxon>
    </lineage>
</organism>
<evidence type="ECO:0000259" key="1">
    <source>
        <dbReference type="Pfam" id="PF09983"/>
    </source>
</evidence>
<reference evidence="2" key="1">
    <citation type="journal article" date="2015" name="Nature">
        <title>Complex archaea that bridge the gap between prokaryotes and eukaryotes.</title>
        <authorList>
            <person name="Spang A."/>
            <person name="Saw J.H."/>
            <person name="Jorgensen S.L."/>
            <person name="Zaremba-Niedzwiedzka K."/>
            <person name="Martijn J."/>
            <person name="Lind A.E."/>
            <person name="van Eijk R."/>
            <person name="Schleper C."/>
            <person name="Guy L."/>
            <person name="Ettema T.J."/>
        </authorList>
    </citation>
    <scope>NUCLEOTIDE SEQUENCE</scope>
</reference>
<feature type="domain" description="Wadjet protein JetD C-terminal" evidence="1">
    <location>
        <begin position="194"/>
        <end position="285"/>
    </location>
</feature>
<accession>A0A0F9N7Y8</accession>
<name>A0A0F9N7Y8_9ZZZZ</name>
<dbReference type="EMBL" id="LAZR01003861">
    <property type="protein sequence ID" value="KKN14009.1"/>
    <property type="molecule type" value="Genomic_DNA"/>
</dbReference>
<comment type="caution">
    <text evidence="2">The sequence shown here is derived from an EMBL/GenBank/DDBJ whole genome shotgun (WGS) entry which is preliminary data.</text>
</comment>
<dbReference type="Pfam" id="PF09983">
    <property type="entry name" value="JetD_C"/>
    <property type="match status" value="1"/>
</dbReference>
<dbReference type="InterPro" id="IPR024534">
    <property type="entry name" value="JetD_C"/>
</dbReference>